<evidence type="ECO:0000313" key="5">
    <source>
        <dbReference type="EMBL" id="WQH07286.1"/>
    </source>
</evidence>
<dbReference type="SUPFAM" id="SSF55785">
    <property type="entry name" value="PYP-like sensor domain (PAS domain)"/>
    <property type="match status" value="1"/>
</dbReference>
<keyword evidence="1" id="KW-0472">Membrane</keyword>
<dbReference type="Pfam" id="PF00990">
    <property type="entry name" value="GGDEF"/>
    <property type="match status" value="1"/>
</dbReference>
<sequence>MLRSFASRYWPWAWLLLAMLAAAACWNHAVVSAERTHRDVEQTARRELAAHVDAFEHYLTRSIAQMDQVTMQLKHGWEQSGGTLQLDALYRDGMFTDPAFAEIAIYDANGRLLSRVGRRHAGRTHSTPGRVPASFPFHQTNNSSALRIIVPDGALQANQEFVQFTRRLDARDDGFAGVLALTLDARYLTSFYNQRLLGGNGIVAVLGDASTLRMEEHGNTVTLAPGASLFATAPELGSGVGTRLLPGAAFYDHAGRLVSWRHSSAYPVLAVAGMTALEALAPAATDWTRRRNRAFWLGLLTLLLGALATHYSRGIQRQRVRRKAAHQAYRMATEHGSDGFYLAAAVRDGTGAVIDFDIIDCNARGAYFYGLERDQLIGRRISALDQGVFGTTLLPVYLKALQDGNYEDERQMAGDGRLNICWGRRSIVRVGDCLAITLQDVSERKLHERDIEHLALHDPLTGLPNRQWLVRELPRRLAATLERYGALAVLLVDLDDFKHVNDTLGHGVGDQLLQVAAQRLAALMRTGDRVVRMGGDEFLLLVDPAGEGNDLAELALLAERVLAVLAEPVSLGVEAYRIEASIGISCYPRYCGESADHEALLRHADIALFSAKSEQKGHYRFFDASQYVLLSARAHLKHSLAKAIDTGQLSLHYQARVDVVSGQPVSMEALLRWQHPTLGMVPPVQFIPLAEASGLINRLGELVMRQACAQLAAWRDQGLPLVPVSINVSPRQFSYGSVAAQLARHLAQYELDAHLLEVEITESAMVADQVDVQAELTAIRALGVRVFVDDFGTGYSSLSQLQRLRLDGLKVDKAFTRELDRSHEGRVFFQAIVSMARALGMTVVAEGVETPAQMALLRELGCHQAQGYLLGRPVSAAAMAASLAELDNRVKLSLVS</sequence>
<dbReference type="Gene3D" id="3.30.450.20">
    <property type="entry name" value="PAS domain"/>
    <property type="match status" value="2"/>
</dbReference>
<dbReference type="SMART" id="SM00267">
    <property type="entry name" value="GGDEF"/>
    <property type="match status" value="1"/>
</dbReference>
<reference evidence="5 6" key="1">
    <citation type="submission" date="2023-11" db="EMBL/GenBank/DDBJ databases">
        <title>MicrobeMod: A computational toolkit for identifying prokaryotic methylation and restriction-modification with nanopore sequencing.</title>
        <authorList>
            <person name="Crits-Christoph A."/>
            <person name="Kang S.C."/>
            <person name="Lee H."/>
            <person name="Ostrov N."/>
        </authorList>
    </citation>
    <scope>NUCLEOTIDE SEQUENCE [LARGE SCALE GENOMIC DNA]</scope>
    <source>
        <strain evidence="5 6">ATCC 25935</strain>
    </source>
</reference>
<dbReference type="InterPro" id="IPR001633">
    <property type="entry name" value="EAL_dom"/>
</dbReference>
<dbReference type="PROSITE" id="PS50883">
    <property type="entry name" value="EAL"/>
    <property type="match status" value="1"/>
</dbReference>
<accession>A0ABZ0Y768</accession>
<feature type="transmembrane region" description="Helical" evidence="1">
    <location>
        <begin position="294"/>
        <end position="312"/>
    </location>
</feature>
<feature type="signal peptide" evidence="2">
    <location>
        <begin position="1"/>
        <end position="29"/>
    </location>
</feature>
<dbReference type="Gene3D" id="3.30.70.270">
    <property type="match status" value="1"/>
</dbReference>
<organism evidence="5 6">
    <name type="scientific">Duganella zoogloeoides</name>
    <dbReference type="NCBI Taxonomy" id="75659"/>
    <lineage>
        <taxon>Bacteria</taxon>
        <taxon>Pseudomonadati</taxon>
        <taxon>Pseudomonadota</taxon>
        <taxon>Betaproteobacteria</taxon>
        <taxon>Burkholderiales</taxon>
        <taxon>Oxalobacteraceae</taxon>
        <taxon>Telluria group</taxon>
        <taxon>Duganella</taxon>
    </lineage>
</organism>
<protein>
    <submittedName>
        <fullName evidence="5">EAL domain-containing protein</fullName>
    </submittedName>
</protein>
<proteinExistence type="predicted"/>
<dbReference type="InterPro" id="IPR029787">
    <property type="entry name" value="Nucleotide_cyclase"/>
</dbReference>
<dbReference type="PANTHER" id="PTHR44757">
    <property type="entry name" value="DIGUANYLATE CYCLASE DGCP"/>
    <property type="match status" value="1"/>
</dbReference>
<feature type="chain" id="PRO_5046134735" evidence="2">
    <location>
        <begin position="30"/>
        <end position="896"/>
    </location>
</feature>
<evidence type="ECO:0000313" key="6">
    <source>
        <dbReference type="Proteomes" id="UP001326110"/>
    </source>
</evidence>
<dbReference type="CDD" id="cd01949">
    <property type="entry name" value="GGDEF"/>
    <property type="match status" value="1"/>
</dbReference>
<dbReference type="NCBIfam" id="TIGR00254">
    <property type="entry name" value="GGDEF"/>
    <property type="match status" value="1"/>
</dbReference>
<keyword evidence="6" id="KW-1185">Reference proteome</keyword>
<dbReference type="CDD" id="cd01948">
    <property type="entry name" value="EAL"/>
    <property type="match status" value="1"/>
</dbReference>
<dbReference type="PROSITE" id="PS50887">
    <property type="entry name" value="GGDEF"/>
    <property type="match status" value="1"/>
</dbReference>
<dbReference type="SMART" id="SM00052">
    <property type="entry name" value="EAL"/>
    <property type="match status" value="1"/>
</dbReference>
<dbReference type="CDD" id="cd18773">
    <property type="entry name" value="PDC1_HK_sensor"/>
    <property type="match status" value="1"/>
</dbReference>
<name>A0ABZ0Y768_9BURK</name>
<dbReference type="PROSITE" id="PS51257">
    <property type="entry name" value="PROKAR_LIPOPROTEIN"/>
    <property type="match status" value="1"/>
</dbReference>
<dbReference type="InterPro" id="IPR043128">
    <property type="entry name" value="Rev_trsase/Diguanyl_cyclase"/>
</dbReference>
<dbReference type="Gene3D" id="3.20.20.450">
    <property type="entry name" value="EAL domain"/>
    <property type="match status" value="1"/>
</dbReference>
<dbReference type="GeneID" id="43166578"/>
<dbReference type="SUPFAM" id="SSF55073">
    <property type="entry name" value="Nucleotide cyclase"/>
    <property type="match status" value="1"/>
</dbReference>
<evidence type="ECO:0000259" key="4">
    <source>
        <dbReference type="PROSITE" id="PS50887"/>
    </source>
</evidence>
<gene>
    <name evidence="5" type="ORF">SR858_13385</name>
</gene>
<dbReference type="InterPro" id="IPR000160">
    <property type="entry name" value="GGDEF_dom"/>
</dbReference>
<dbReference type="InterPro" id="IPR035919">
    <property type="entry name" value="EAL_sf"/>
</dbReference>
<dbReference type="InterPro" id="IPR052155">
    <property type="entry name" value="Biofilm_reg_signaling"/>
</dbReference>
<feature type="domain" description="EAL" evidence="3">
    <location>
        <begin position="633"/>
        <end position="887"/>
    </location>
</feature>
<dbReference type="InterPro" id="IPR035965">
    <property type="entry name" value="PAS-like_dom_sf"/>
</dbReference>
<dbReference type="PANTHER" id="PTHR44757:SF2">
    <property type="entry name" value="BIOFILM ARCHITECTURE MAINTENANCE PROTEIN MBAA"/>
    <property type="match status" value="1"/>
</dbReference>
<keyword evidence="1" id="KW-1133">Transmembrane helix</keyword>
<dbReference type="Pfam" id="PF00563">
    <property type="entry name" value="EAL"/>
    <property type="match status" value="1"/>
</dbReference>
<dbReference type="SUPFAM" id="SSF141868">
    <property type="entry name" value="EAL domain-like"/>
    <property type="match status" value="1"/>
</dbReference>
<feature type="domain" description="GGDEF" evidence="4">
    <location>
        <begin position="485"/>
        <end position="624"/>
    </location>
</feature>
<dbReference type="Proteomes" id="UP001326110">
    <property type="component" value="Chromosome"/>
</dbReference>
<evidence type="ECO:0000259" key="3">
    <source>
        <dbReference type="PROSITE" id="PS50883"/>
    </source>
</evidence>
<keyword evidence="1" id="KW-0812">Transmembrane</keyword>
<dbReference type="EMBL" id="CP140152">
    <property type="protein sequence ID" value="WQH07286.1"/>
    <property type="molecule type" value="Genomic_DNA"/>
</dbReference>
<evidence type="ECO:0000256" key="2">
    <source>
        <dbReference type="SAM" id="SignalP"/>
    </source>
</evidence>
<dbReference type="RefSeq" id="WP_019921302.1">
    <property type="nucleotide sequence ID" value="NZ_CP140152.1"/>
</dbReference>
<evidence type="ECO:0000256" key="1">
    <source>
        <dbReference type="SAM" id="Phobius"/>
    </source>
</evidence>
<keyword evidence="2" id="KW-0732">Signal</keyword>